<gene>
    <name evidence="13" type="ORF">CYCCA115_LOCUS22226</name>
</gene>
<keyword evidence="4" id="KW-0808">Transferase</keyword>
<dbReference type="PANTHER" id="PTHR45814:SF2">
    <property type="entry name" value="HISTONE-LYSINE N-METHYLTRANSFERASE SETD1"/>
    <property type="match status" value="1"/>
</dbReference>
<feature type="domain" description="Post-SET" evidence="12">
    <location>
        <begin position="806"/>
        <end position="822"/>
    </location>
</feature>
<reference evidence="13" key="1">
    <citation type="submission" date="2023-08" db="EMBL/GenBank/DDBJ databases">
        <authorList>
            <person name="Audoor S."/>
            <person name="Bilcke G."/>
        </authorList>
    </citation>
    <scope>NUCLEOTIDE SEQUENCE</scope>
</reference>
<accession>A0AAD2JNE1</accession>
<dbReference type="Gene3D" id="2.170.270.10">
    <property type="entry name" value="SET domain"/>
    <property type="match status" value="1"/>
</dbReference>
<evidence type="ECO:0000256" key="4">
    <source>
        <dbReference type="ARBA" id="ARBA00022679"/>
    </source>
</evidence>
<dbReference type="EC" id="2.1.1.354" evidence="2"/>
<evidence type="ECO:0000256" key="3">
    <source>
        <dbReference type="ARBA" id="ARBA00022603"/>
    </source>
</evidence>
<dbReference type="PANTHER" id="PTHR45814">
    <property type="entry name" value="HISTONE-LYSINE N-METHYLTRANSFERASE SETD1"/>
    <property type="match status" value="1"/>
</dbReference>
<dbReference type="GO" id="GO:0140999">
    <property type="term" value="F:histone H3K4 trimethyltransferase activity"/>
    <property type="evidence" value="ECO:0007669"/>
    <property type="project" value="UniProtKB-EC"/>
</dbReference>
<evidence type="ECO:0000256" key="2">
    <source>
        <dbReference type="ARBA" id="ARBA00012182"/>
    </source>
</evidence>
<dbReference type="PROSITE" id="PS50280">
    <property type="entry name" value="SET"/>
    <property type="match status" value="1"/>
</dbReference>
<dbReference type="AlphaFoldDB" id="A0AAD2JNE1"/>
<keyword evidence="6" id="KW-0156">Chromatin regulator</keyword>
<dbReference type="InterPro" id="IPR003616">
    <property type="entry name" value="Post-SET_dom"/>
</dbReference>
<proteinExistence type="predicted"/>
<comment type="catalytic activity">
    <reaction evidence="10">
        <text>N(6),N(6)-dimethyl-L-lysyl(4)-[histone H3] + S-adenosyl-L-methionine = N(6),N(6),N(6)-trimethyl-L-lysyl(4)-[histone H3] + S-adenosyl-L-homocysteine + H(+)</text>
        <dbReference type="Rhea" id="RHEA:60272"/>
        <dbReference type="Rhea" id="RHEA-COMP:15537"/>
        <dbReference type="Rhea" id="RHEA-COMP:15540"/>
        <dbReference type="ChEBI" id="CHEBI:15378"/>
        <dbReference type="ChEBI" id="CHEBI:57856"/>
        <dbReference type="ChEBI" id="CHEBI:59789"/>
        <dbReference type="ChEBI" id="CHEBI:61961"/>
        <dbReference type="ChEBI" id="CHEBI:61976"/>
    </reaction>
</comment>
<dbReference type="Proteomes" id="UP001295423">
    <property type="component" value="Unassembled WGS sequence"/>
</dbReference>
<evidence type="ECO:0000313" key="13">
    <source>
        <dbReference type="EMBL" id="CAJ1966641.1"/>
    </source>
</evidence>
<evidence type="ECO:0000313" key="14">
    <source>
        <dbReference type="Proteomes" id="UP001295423"/>
    </source>
</evidence>
<keyword evidence="7" id="KW-0539">Nucleus</keyword>
<comment type="subcellular location">
    <subcellularLocation>
        <location evidence="1">Nucleus</location>
    </subcellularLocation>
</comment>
<evidence type="ECO:0000256" key="5">
    <source>
        <dbReference type="ARBA" id="ARBA00022691"/>
    </source>
</evidence>
<dbReference type="GO" id="GO:0048188">
    <property type="term" value="C:Set1C/COMPASS complex"/>
    <property type="evidence" value="ECO:0007669"/>
    <property type="project" value="TreeGrafter"/>
</dbReference>
<comment type="catalytic activity">
    <reaction evidence="8">
        <text>L-lysyl(4)-[histone H3] + 3 S-adenosyl-L-methionine = N(6),N(6),N(6)-trimethyl-L-lysyl(4)-[histone H3] + 3 S-adenosyl-L-homocysteine + 3 H(+)</text>
        <dbReference type="Rhea" id="RHEA:60260"/>
        <dbReference type="Rhea" id="RHEA-COMP:15537"/>
        <dbReference type="Rhea" id="RHEA-COMP:15547"/>
        <dbReference type="ChEBI" id="CHEBI:15378"/>
        <dbReference type="ChEBI" id="CHEBI:29969"/>
        <dbReference type="ChEBI" id="CHEBI:57856"/>
        <dbReference type="ChEBI" id="CHEBI:59789"/>
        <dbReference type="ChEBI" id="CHEBI:61961"/>
        <dbReference type="EC" id="2.1.1.354"/>
    </reaction>
</comment>
<evidence type="ECO:0000259" key="11">
    <source>
        <dbReference type="PROSITE" id="PS50280"/>
    </source>
</evidence>
<dbReference type="SMART" id="SM00508">
    <property type="entry name" value="PostSET"/>
    <property type="match status" value="1"/>
</dbReference>
<evidence type="ECO:0000256" key="10">
    <source>
        <dbReference type="ARBA" id="ARBA00049129"/>
    </source>
</evidence>
<name>A0AAD2JNE1_9STRA</name>
<comment type="caution">
    <text evidence="13">The sequence shown here is derived from an EMBL/GenBank/DDBJ whole genome shotgun (WGS) entry which is preliminary data.</text>
</comment>
<organism evidence="13 14">
    <name type="scientific">Cylindrotheca closterium</name>
    <dbReference type="NCBI Taxonomy" id="2856"/>
    <lineage>
        <taxon>Eukaryota</taxon>
        <taxon>Sar</taxon>
        <taxon>Stramenopiles</taxon>
        <taxon>Ochrophyta</taxon>
        <taxon>Bacillariophyta</taxon>
        <taxon>Bacillariophyceae</taxon>
        <taxon>Bacillariophycidae</taxon>
        <taxon>Bacillariales</taxon>
        <taxon>Bacillariaceae</taxon>
        <taxon>Cylindrotheca</taxon>
    </lineage>
</organism>
<evidence type="ECO:0000256" key="6">
    <source>
        <dbReference type="ARBA" id="ARBA00022853"/>
    </source>
</evidence>
<protein>
    <recommendedName>
        <fullName evidence="2">[histone H3]-lysine(4) N-trimethyltransferase</fullName>
        <ecNumber evidence="2">2.1.1.354</ecNumber>
    </recommendedName>
</protein>
<evidence type="ECO:0000256" key="7">
    <source>
        <dbReference type="ARBA" id="ARBA00023242"/>
    </source>
</evidence>
<dbReference type="InterPro" id="IPR044570">
    <property type="entry name" value="Set1-like"/>
</dbReference>
<evidence type="ECO:0000259" key="12">
    <source>
        <dbReference type="PROSITE" id="PS50868"/>
    </source>
</evidence>
<sequence>MPKERKKSEHESRKRRLLSPFRIKVGCVVALRFRIDGNHIVHEASQGFTSFEKNVFDLKKKAFNDVWCDPKPGYDRGFNLVGRYIRCCFPKLVLSSSFHVPEASTQFLEGEIVSTVKDESQTICSKLSYRQKEGRGTAVDLLISKECFKSMPFLLRFRMDSDVDTSRLDESSRRHHLNELRIKGSGKAIVRVVLSGMKQQKGDDRLVVRWVVRKRIFVGNLIPSKTGNEATKGVGDAIAISSQIPKRRKIADSRQMFIGDGYDTELQQRTNWRWFASKFNPMSFARTFRIPFEFFGCAISQAVGEVVRIIPEPPDSASLAMVTVRRLVLPEHTLVGRLSSQRDNAVFQDFDDSKRFYNNGQALPEEERETGSALFNVPIEEILVISKKIHDGAAVQQNETIRGLVLTDAYSLDQNEFFNFNQEATHQFVSAQNMNHQGLSDGADLFQEKGTTKSSTPTRGAPDCFGSYNSPLQNHQKLFDFAVSAATTSHSIQASMDERSTFWTTQGLLKLIPNLDFSINHHDFIPLTNLASSKPNFKKKKNISIKSKRNLGINTLPSPASTTVKAALPVRPQGIPSVQPPSQHNNVDTPLRNCSRTFQFNQQTRGFEAGTLELTDFHDKVNSPPEKVRNCRPHVIPLTRRNQDAHPSNRALRANQRRLLRNVVSIGLNVDTLAGRDYEEHLRFDRSNIHAWGVFTDKEIKQNQMIVEYRGEIIGNSVAEKRELEYVKSNIGSDYMFRIDAFTVCDATKQGNVARFINHSCNPNCFTKIIYIEGIRRIVIYAKRNIDFGEELGYDYKFPLEYDPEKRIECHCGARICSGYMNWDKRYNASIDSETGT</sequence>
<feature type="domain" description="SET" evidence="11">
    <location>
        <begin position="680"/>
        <end position="797"/>
    </location>
</feature>
<keyword evidence="14" id="KW-1185">Reference proteome</keyword>
<dbReference type="GO" id="GO:0032259">
    <property type="term" value="P:methylation"/>
    <property type="evidence" value="ECO:0007669"/>
    <property type="project" value="UniProtKB-KW"/>
</dbReference>
<dbReference type="SMART" id="SM00317">
    <property type="entry name" value="SET"/>
    <property type="match status" value="1"/>
</dbReference>
<dbReference type="InterPro" id="IPR001214">
    <property type="entry name" value="SET_dom"/>
</dbReference>
<dbReference type="CDD" id="cd10518">
    <property type="entry name" value="SET_SETD1-like"/>
    <property type="match status" value="1"/>
</dbReference>
<evidence type="ECO:0000256" key="9">
    <source>
        <dbReference type="ARBA" id="ARBA00047583"/>
    </source>
</evidence>
<keyword evidence="5" id="KW-0949">S-adenosyl-L-methionine</keyword>
<dbReference type="SUPFAM" id="SSF82199">
    <property type="entry name" value="SET domain"/>
    <property type="match status" value="1"/>
</dbReference>
<dbReference type="EMBL" id="CAKOGP040002306">
    <property type="protein sequence ID" value="CAJ1966641.1"/>
    <property type="molecule type" value="Genomic_DNA"/>
</dbReference>
<comment type="catalytic activity">
    <reaction evidence="9">
        <text>N(6)-methyl-L-lysyl(4)-[histone H3] + S-adenosyl-L-methionine = N(6),N(6)-dimethyl-L-lysyl(4)-[histone H3] + S-adenosyl-L-homocysteine + H(+)</text>
        <dbReference type="Rhea" id="RHEA:60268"/>
        <dbReference type="Rhea" id="RHEA-COMP:15540"/>
        <dbReference type="Rhea" id="RHEA-COMP:15543"/>
        <dbReference type="ChEBI" id="CHEBI:15378"/>
        <dbReference type="ChEBI" id="CHEBI:57856"/>
        <dbReference type="ChEBI" id="CHEBI:59789"/>
        <dbReference type="ChEBI" id="CHEBI:61929"/>
        <dbReference type="ChEBI" id="CHEBI:61976"/>
    </reaction>
</comment>
<evidence type="ECO:0000256" key="8">
    <source>
        <dbReference type="ARBA" id="ARBA00047571"/>
    </source>
</evidence>
<evidence type="ECO:0000256" key="1">
    <source>
        <dbReference type="ARBA" id="ARBA00004123"/>
    </source>
</evidence>
<dbReference type="Pfam" id="PF00856">
    <property type="entry name" value="SET"/>
    <property type="match status" value="1"/>
</dbReference>
<keyword evidence="3" id="KW-0489">Methyltransferase</keyword>
<dbReference type="PROSITE" id="PS50868">
    <property type="entry name" value="POST_SET"/>
    <property type="match status" value="1"/>
</dbReference>
<dbReference type="InterPro" id="IPR046341">
    <property type="entry name" value="SET_dom_sf"/>
</dbReference>